<dbReference type="GO" id="GO:0051213">
    <property type="term" value="F:dioxygenase activity"/>
    <property type="evidence" value="ECO:0007669"/>
    <property type="project" value="UniProtKB-KW"/>
</dbReference>
<dbReference type="EMBL" id="WIGN01000385">
    <property type="protein sequence ID" value="KAF6795818.1"/>
    <property type="molecule type" value="Genomic_DNA"/>
</dbReference>
<proteinExistence type="predicted"/>
<dbReference type="CDD" id="cd20281">
    <property type="entry name" value="cupin_QDO_C"/>
    <property type="match status" value="1"/>
</dbReference>
<gene>
    <name evidence="2" type="ORF">CSOJ01_13386</name>
</gene>
<evidence type="ECO:0000256" key="1">
    <source>
        <dbReference type="SAM" id="SignalP"/>
    </source>
</evidence>
<keyword evidence="2" id="KW-0560">Oxidoreductase</keyword>
<evidence type="ECO:0000313" key="3">
    <source>
        <dbReference type="Proteomes" id="UP000652219"/>
    </source>
</evidence>
<dbReference type="InterPro" id="IPR014710">
    <property type="entry name" value="RmlC-like_jellyroll"/>
</dbReference>
<organism evidence="2 3">
    <name type="scientific">Colletotrichum sojae</name>
    <dbReference type="NCBI Taxonomy" id="2175907"/>
    <lineage>
        <taxon>Eukaryota</taxon>
        <taxon>Fungi</taxon>
        <taxon>Dikarya</taxon>
        <taxon>Ascomycota</taxon>
        <taxon>Pezizomycotina</taxon>
        <taxon>Sordariomycetes</taxon>
        <taxon>Hypocreomycetidae</taxon>
        <taxon>Glomerellales</taxon>
        <taxon>Glomerellaceae</taxon>
        <taxon>Colletotrichum</taxon>
        <taxon>Colletotrichum orchidearum species complex</taxon>
    </lineage>
</organism>
<dbReference type="InterPro" id="IPR011051">
    <property type="entry name" value="RmlC_Cupin_sf"/>
</dbReference>
<keyword evidence="3" id="KW-1185">Reference proteome</keyword>
<accession>A0A8H6ISX9</accession>
<comment type="caution">
    <text evidence="2">The sequence shown here is derived from an EMBL/GenBank/DDBJ whole genome shotgun (WGS) entry which is preliminary data.</text>
</comment>
<dbReference type="PANTHER" id="PTHR43346">
    <property type="entry name" value="LIGAND BINDING DOMAIN PROTEIN, PUTATIVE (AFU_ORTHOLOGUE AFUA_6G14370)-RELATED"/>
    <property type="match status" value="1"/>
</dbReference>
<feature type="signal peptide" evidence="1">
    <location>
        <begin position="1"/>
        <end position="18"/>
    </location>
</feature>
<name>A0A8H6ISX9_9PEZI</name>
<dbReference type="SUPFAM" id="SSF51182">
    <property type="entry name" value="RmlC-like cupins"/>
    <property type="match status" value="1"/>
</dbReference>
<dbReference type="InterPro" id="IPR052538">
    <property type="entry name" value="Flavonoid_dioxygenase-like"/>
</dbReference>
<dbReference type="PANTHER" id="PTHR43346:SF1">
    <property type="entry name" value="QUERCETIN 2,3-DIOXYGENASE-RELATED"/>
    <property type="match status" value="1"/>
</dbReference>
<dbReference type="CDD" id="cd02215">
    <property type="entry name" value="cupin_QDO_N_C"/>
    <property type="match status" value="1"/>
</dbReference>
<evidence type="ECO:0000313" key="2">
    <source>
        <dbReference type="EMBL" id="KAF6795818.1"/>
    </source>
</evidence>
<keyword evidence="1" id="KW-0732">Signal</keyword>
<feature type="chain" id="PRO_5034819765" evidence="1">
    <location>
        <begin position="19"/>
        <end position="386"/>
    </location>
</feature>
<protein>
    <submittedName>
        <fullName evidence="2">Quercetin -dioxygenase</fullName>
    </submittedName>
</protein>
<sequence>MKWTTLAALLILGLAASASPSPRQTTNTLLVDVAPDHPRPYVLPRFKGRAIMLTKSDIVRFAITANSSGGAFSMVQHNGKTSGWTVARPHTHERTHEHFYCSRGRVELWARRNVTGGASEEARVASLGDYGSVPPGTIHTFQLIDPDSQLNHVFHPAGFEHLFAEFSIGEYESAVGSPYVPIADDPEPFGPLTPAIDAQLRSLDLIAAPEEEYKPRRDMINGTAGDAGLAWHDGPNALPEDAAEPYFVANNHGPAYLNAEAGYKVVQPLVTAAHTEGNFTMGTIIMSPKLDNETTTSVTLPHPFALELQEGQLIISVDGFETVSLLQGDVFFVPADVGFSFHATVPFTKFMYMNGGGEGLDQVLLEKSIPWGFPAYPQHAGFQVAA</sequence>
<dbReference type="Gene3D" id="2.60.120.10">
    <property type="entry name" value="Jelly Rolls"/>
    <property type="match status" value="2"/>
</dbReference>
<reference evidence="2 3" key="1">
    <citation type="journal article" date="2020" name="Phytopathology">
        <title>Genome Sequence Resources of Colletotrichum truncatum, C. plurivorum, C. musicola, and C. sojae: Four Species Pathogenic to Soybean (Glycine max).</title>
        <authorList>
            <person name="Rogerio F."/>
            <person name="Boufleur T.R."/>
            <person name="Ciampi-Guillardi M."/>
            <person name="Sukno S.A."/>
            <person name="Thon M.R."/>
            <person name="Massola Junior N.S."/>
            <person name="Baroncelli R."/>
        </authorList>
    </citation>
    <scope>NUCLEOTIDE SEQUENCE [LARGE SCALE GENOMIC DNA]</scope>
    <source>
        <strain evidence="2 3">LFN0009</strain>
    </source>
</reference>
<dbReference type="AlphaFoldDB" id="A0A8H6ISX9"/>
<keyword evidence="2" id="KW-0223">Dioxygenase</keyword>
<dbReference type="Proteomes" id="UP000652219">
    <property type="component" value="Unassembled WGS sequence"/>
</dbReference>